<feature type="transmembrane region" description="Helical" evidence="1">
    <location>
        <begin position="253"/>
        <end position="271"/>
    </location>
</feature>
<dbReference type="InterPro" id="IPR036034">
    <property type="entry name" value="PDZ_sf"/>
</dbReference>
<keyword evidence="1" id="KW-1133">Transmembrane helix</keyword>
<feature type="transmembrane region" description="Helical" evidence="1">
    <location>
        <begin position="82"/>
        <end position="100"/>
    </location>
</feature>
<evidence type="ECO:0000313" key="3">
    <source>
        <dbReference type="EMBL" id="MEK8131772.1"/>
    </source>
</evidence>
<dbReference type="InterPro" id="IPR041489">
    <property type="entry name" value="PDZ_6"/>
</dbReference>
<protein>
    <submittedName>
        <fullName evidence="3">PDZ domain-containing protein</fullName>
    </submittedName>
</protein>
<evidence type="ECO:0000313" key="4">
    <source>
        <dbReference type="Proteomes" id="UP001469365"/>
    </source>
</evidence>
<feature type="transmembrane region" description="Helical" evidence="1">
    <location>
        <begin position="186"/>
        <end position="203"/>
    </location>
</feature>
<evidence type="ECO:0000256" key="1">
    <source>
        <dbReference type="SAM" id="Phobius"/>
    </source>
</evidence>
<dbReference type="Gene3D" id="2.30.42.10">
    <property type="match status" value="1"/>
</dbReference>
<feature type="transmembrane region" description="Helical" evidence="1">
    <location>
        <begin position="56"/>
        <end position="76"/>
    </location>
</feature>
<feature type="transmembrane region" description="Helical" evidence="1">
    <location>
        <begin position="12"/>
        <end position="35"/>
    </location>
</feature>
<evidence type="ECO:0000259" key="2">
    <source>
        <dbReference type="PROSITE" id="PS50106"/>
    </source>
</evidence>
<reference evidence="3 4" key="1">
    <citation type="submission" date="2024-04" db="EMBL/GenBank/DDBJ databases">
        <title>draft genome sequnece of Paenibacillus filicis.</title>
        <authorList>
            <person name="Kim D.-U."/>
        </authorList>
    </citation>
    <scope>NUCLEOTIDE SEQUENCE [LARGE SCALE GENOMIC DNA]</scope>
    <source>
        <strain evidence="3 4">KACC14197</strain>
    </source>
</reference>
<dbReference type="InterPro" id="IPR001478">
    <property type="entry name" value="PDZ"/>
</dbReference>
<dbReference type="SMART" id="SM00228">
    <property type="entry name" value="PDZ"/>
    <property type="match status" value="1"/>
</dbReference>
<feature type="transmembrane region" description="Helical" evidence="1">
    <location>
        <begin position="223"/>
        <end position="241"/>
    </location>
</feature>
<organism evidence="3 4">
    <name type="scientific">Paenibacillus filicis</name>
    <dbReference type="NCBI Taxonomy" id="669464"/>
    <lineage>
        <taxon>Bacteria</taxon>
        <taxon>Bacillati</taxon>
        <taxon>Bacillota</taxon>
        <taxon>Bacilli</taxon>
        <taxon>Bacillales</taxon>
        <taxon>Paenibacillaceae</taxon>
        <taxon>Paenibacillus</taxon>
    </lineage>
</organism>
<dbReference type="SUPFAM" id="SSF50156">
    <property type="entry name" value="PDZ domain-like"/>
    <property type="match status" value="1"/>
</dbReference>
<dbReference type="Pfam" id="PF17820">
    <property type="entry name" value="PDZ_6"/>
    <property type="match status" value="1"/>
</dbReference>
<feature type="domain" description="PDZ" evidence="2">
    <location>
        <begin position="312"/>
        <end position="347"/>
    </location>
</feature>
<name>A0ABU9DUD4_9BACL</name>
<feature type="transmembrane region" description="Helical" evidence="1">
    <location>
        <begin position="145"/>
        <end position="165"/>
    </location>
</feature>
<keyword evidence="1" id="KW-0812">Transmembrane</keyword>
<sequence>MDWIQAFGWQSLHALAQLFLQPFYYVGILFIVLQYRRQIALERRLFATKLHGLLSETWRTVLWGWIGGLGASVLMAGVGATISPDAVVLLWVLSLLLMLVRVRFLCWAYAVGAIGLLQSVAGAVPGLRTSADWAWLIKPLLALDISAMLALVAVLHVAEAVFVRLQGARFGMPLFVETKRGKIVGGYRLQGFWPMALFLLVPLQQAGGGTALPWTPLLGGEAWLNGWTIVGFPVMIGFSEMTMTRLPQMKARATSGLLFIYAAAVLGLAALTAWLPFITIPACLLAIALHEGMVWYSRWDESKRTPIFVHDEKGLKILAVLPGSPAEELGLKSGEIISKVNGVLVKNKQELHQAFQINPAFCRLEVLDEALEKRLLKRGIFAGEHHQLGIVLVPDHEVMYYVEEKQDSIWAYMSRKLVGILRNEKRSKGM</sequence>
<proteinExistence type="predicted"/>
<dbReference type="RefSeq" id="WP_341418899.1">
    <property type="nucleotide sequence ID" value="NZ_JBBPCC010000023.1"/>
</dbReference>
<dbReference type="Proteomes" id="UP001469365">
    <property type="component" value="Unassembled WGS sequence"/>
</dbReference>
<keyword evidence="4" id="KW-1185">Reference proteome</keyword>
<gene>
    <name evidence="3" type="ORF">WMW72_28075</name>
</gene>
<feature type="transmembrane region" description="Helical" evidence="1">
    <location>
        <begin position="107"/>
        <end position="125"/>
    </location>
</feature>
<keyword evidence="1" id="KW-0472">Membrane</keyword>
<comment type="caution">
    <text evidence="3">The sequence shown here is derived from an EMBL/GenBank/DDBJ whole genome shotgun (WGS) entry which is preliminary data.</text>
</comment>
<dbReference type="PROSITE" id="PS50106">
    <property type="entry name" value="PDZ"/>
    <property type="match status" value="1"/>
</dbReference>
<accession>A0ABU9DUD4</accession>
<dbReference type="EMBL" id="JBBPCC010000023">
    <property type="protein sequence ID" value="MEK8131772.1"/>
    <property type="molecule type" value="Genomic_DNA"/>
</dbReference>